<feature type="binding site" evidence="16">
    <location>
        <position position="820"/>
    </location>
    <ligand>
        <name>Mg(2+)</name>
        <dbReference type="ChEBI" id="CHEBI:18420"/>
        <label>3</label>
    </ligand>
</feature>
<feature type="binding site" evidence="16">
    <location>
        <position position="215"/>
    </location>
    <ligand>
        <name>ATP</name>
        <dbReference type="ChEBI" id="CHEBI:30616"/>
        <label>1</label>
    </ligand>
</feature>
<comment type="caution">
    <text evidence="16">Lacks conserved residue(s) required for the propagation of feature annotation.</text>
</comment>
<feature type="binding site" evidence="16">
    <location>
        <position position="284"/>
    </location>
    <ligand>
        <name>Mn(2+)</name>
        <dbReference type="ChEBI" id="CHEBI:29035"/>
        <label>1</label>
    </ligand>
</feature>
<dbReference type="Pfam" id="PF02786">
    <property type="entry name" value="CPSase_L_D2"/>
    <property type="match status" value="2"/>
</dbReference>
<dbReference type="Pfam" id="PF02787">
    <property type="entry name" value="CPSase_L_D3"/>
    <property type="match status" value="1"/>
</dbReference>
<dbReference type="SUPFAM" id="SSF56059">
    <property type="entry name" value="Glutathione synthetase ATP-binding domain-like"/>
    <property type="match status" value="2"/>
</dbReference>
<organism evidence="18 19">
    <name type="scientific">Parageobacillus genomosp. 1</name>
    <dbReference type="NCBI Taxonomy" id="1295642"/>
    <lineage>
        <taxon>Bacteria</taxon>
        <taxon>Bacillati</taxon>
        <taxon>Bacillota</taxon>
        <taxon>Bacilli</taxon>
        <taxon>Bacillales</taxon>
        <taxon>Anoxybacillaceae</taxon>
        <taxon>Parageobacillus</taxon>
    </lineage>
</organism>
<dbReference type="Gene3D" id="3.30.470.20">
    <property type="entry name" value="ATP-grasp fold, B domain"/>
    <property type="match status" value="2"/>
</dbReference>
<dbReference type="FunFam" id="3.40.50.20:FF:000001">
    <property type="entry name" value="Carbamoyl-phosphate synthase large chain"/>
    <property type="match status" value="2"/>
</dbReference>
<evidence type="ECO:0000259" key="17">
    <source>
        <dbReference type="PROSITE" id="PS50975"/>
    </source>
</evidence>
<gene>
    <name evidence="16 18" type="primary">carB</name>
    <name evidence="18" type="ORF">H839_02971</name>
</gene>
<feature type="binding site" evidence="16">
    <location>
        <position position="298"/>
    </location>
    <ligand>
        <name>ATP</name>
        <dbReference type="ChEBI" id="CHEBI:30616"/>
        <label>1</label>
    </ligand>
</feature>
<evidence type="ECO:0000256" key="7">
    <source>
        <dbReference type="ARBA" id="ARBA00022723"/>
    </source>
</evidence>
<name>A0ABC9VIY3_9BACL</name>
<comment type="function">
    <text evidence="16">Large subunit of the glutamine-dependent carbamoyl phosphate synthetase (CPSase). CPSase catalyzes the formation of carbamoyl phosphate from the ammonia moiety of glutamine, carbonate, and phosphate donated by ATP, constituting the first step of 2 biosynthetic pathways, one leading to arginine and/or urea and the other to pyrimidine nucleotides. The large subunit (synthetase) binds the substrates ammonia (free or transferred from glutamine from the small subunit), hydrogencarbonate and ATP and carries out an ATP-coupled ligase reaction, activating hydrogencarbonate by forming carboxy phosphate which reacts with ammonia to form carbamoyl phosphate.</text>
</comment>
<comment type="pathway">
    <text evidence="2 16">Amino-acid biosynthesis; L-arginine biosynthesis; carbamoyl phosphate from bicarbonate: step 1/1.</text>
</comment>
<comment type="similarity">
    <text evidence="3 16">Belongs to the CarB family.</text>
</comment>
<feature type="binding site" evidence="16">
    <location>
        <position position="241"/>
    </location>
    <ligand>
        <name>ATP</name>
        <dbReference type="ChEBI" id="CHEBI:30616"/>
        <label>1</label>
    </ligand>
</feature>
<keyword evidence="4 16" id="KW-0055">Arginine biosynthesis</keyword>
<dbReference type="Proteomes" id="UP000023566">
    <property type="component" value="Chromosome"/>
</dbReference>
<evidence type="ECO:0000256" key="4">
    <source>
        <dbReference type="ARBA" id="ARBA00022571"/>
    </source>
</evidence>
<comment type="cofactor">
    <cofactor evidence="16">
        <name>Mg(2+)</name>
        <dbReference type="ChEBI" id="CHEBI:18420"/>
    </cofactor>
    <cofactor evidence="16">
        <name>Mn(2+)</name>
        <dbReference type="ChEBI" id="CHEBI:29035"/>
    </cofactor>
    <text evidence="16">Binds 4 Mg(2+) or Mn(2+) ions per subunit.</text>
</comment>
<evidence type="ECO:0000313" key="19">
    <source>
        <dbReference type="Proteomes" id="UP000023566"/>
    </source>
</evidence>
<feature type="binding site" evidence="16">
    <location>
        <position position="242"/>
    </location>
    <ligand>
        <name>ATP</name>
        <dbReference type="ChEBI" id="CHEBI:30616"/>
        <label>1</label>
    </ligand>
</feature>
<keyword evidence="7" id="KW-0479">Metal-binding</keyword>
<dbReference type="EC" id="6.3.5.5" evidence="16"/>
<dbReference type="EC" id="6.3.4.16" evidence="16"/>
<keyword evidence="10 16" id="KW-0067">ATP-binding</keyword>
<feature type="binding site" evidence="16">
    <location>
        <position position="169"/>
    </location>
    <ligand>
        <name>ATP</name>
        <dbReference type="ChEBI" id="CHEBI:30616"/>
        <label>1</label>
    </ligand>
</feature>
<feature type="binding site" evidence="16">
    <location>
        <position position="748"/>
    </location>
    <ligand>
        <name>ATP</name>
        <dbReference type="ChEBI" id="CHEBI:30616"/>
        <label>2</label>
    </ligand>
</feature>
<dbReference type="InterPro" id="IPR005479">
    <property type="entry name" value="CPAse_ATP-bd"/>
</dbReference>
<evidence type="ECO:0000256" key="10">
    <source>
        <dbReference type="ARBA" id="ARBA00022840"/>
    </source>
</evidence>
<protein>
    <recommendedName>
        <fullName evidence="16">Carbamoyl phosphate synthase large chain</fullName>
        <ecNumber evidence="16">6.3.4.16</ecNumber>
        <ecNumber evidence="16">6.3.5.5</ecNumber>
    </recommendedName>
    <alternativeName>
        <fullName evidence="16">Carbamoyl phosphate synthetase ammonia chain</fullName>
    </alternativeName>
</protein>
<dbReference type="InterPro" id="IPR005480">
    <property type="entry name" value="CPSase_lsu_oligo"/>
</dbReference>
<feature type="binding site" evidence="16">
    <location>
        <position position="298"/>
    </location>
    <ligand>
        <name>Mn(2+)</name>
        <dbReference type="ChEBI" id="CHEBI:29035"/>
        <label>1</label>
    </ligand>
</feature>
<evidence type="ECO:0000313" key="18">
    <source>
        <dbReference type="EMBL" id="EZP78796.1"/>
    </source>
</evidence>
<feature type="binding site" evidence="16">
    <location>
        <position position="298"/>
    </location>
    <ligand>
        <name>Mn(2+)</name>
        <dbReference type="ChEBI" id="CHEBI:29035"/>
        <label>2</label>
    </ligand>
</feature>
<evidence type="ECO:0000256" key="2">
    <source>
        <dbReference type="ARBA" id="ARBA00005077"/>
    </source>
</evidence>
<dbReference type="FunFam" id="3.30.470.20:FF:000001">
    <property type="entry name" value="Carbamoyl-phosphate synthase large chain"/>
    <property type="match status" value="1"/>
</dbReference>
<feature type="binding site" evidence="16">
    <location>
        <position position="832"/>
    </location>
    <ligand>
        <name>Mn(2+)</name>
        <dbReference type="ChEBI" id="CHEBI:29035"/>
        <label>4</label>
    </ligand>
</feature>
<feature type="binding site" evidence="16">
    <location>
        <position position="780"/>
    </location>
    <ligand>
        <name>ATP</name>
        <dbReference type="ChEBI" id="CHEBI:30616"/>
        <label>2</label>
    </ligand>
</feature>
<dbReference type="RefSeq" id="WP_043903787.1">
    <property type="nucleotide sequence ID" value="NZ_CM002692.1"/>
</dbReference>
<evidence type="ECO:0000256" key="15">
    <source>
        <dbReference type="ARBA" id="ARBA00048816"/>
    </source>
</evidence>
<dbReference type="AlphaFoldDB" id="A0ABC9VIY3"/>
<reference evidence="18 19" key="1">
    <citation type="journal article" date="2014" name="Appl. Microbiol. Biotechnol.">
        <title>Transformable facultative thermophile Geobacillus stearothermophilus NUB3621 as a host strain for metabolic engineering.</title>
        <authorList>
            <person name="Blanchard K."/>
            <person name="Robic S."/>
            <person name="Matsumura I."/>
        </authorList>
    </citation>
    <scope>NUCLEOTIDE SEQUENCE [LARGE SCALE GENOMIC DNA]</scope>
    <source>
        <strain evidence="18 19">NUB3621</strain>
    </source>
</reference>
<feature type="binding site" evidence="16">
    <location>
        <position position="284"/>
    </location>
    <ligand>
        <name>Mg(2+)</name>
        <dbReference type="ChEBI" id="CHEBI:18420"/>
        <label>1</label>
    </ligand>
</feature>
<dbReference type="Gene3D" id="1.10.1030.10">
    <property type="entry name" value="Carbamoyl-phosphate synthetase, large subunit oligomerisation domain"/>
    <property type="match status" value="1"/>
</dbReference>
<feature type="binding site" evidence="16">
    <location>
        <position position="208"/>
    </location>
    <ligand>
        <name>ATP</name>
        <dbReference type="ChEBI" id="CHEBI:30616"/>
        <label>1</label>
    </ligand>
</feature>
<dbReference type="PRINTS" id="PR00098">
    <property type="entry name" value="CPSASE"/>
</dbReference>
<dbReference type="HAMAP" id="MF_01210_B">
    <property type="entry name" value="CPSase_L_chain_B"/>
    <property type="match status" value="1"/>
</dbReference>
<dbReference type="GO" id="GO:0004088">
    <property type="term" value="F:carbamoyl-phosphate synthase (glutamine-hydrolyzing) activity"/>
    <property type="evidence" value="ECO:0007669"/>
    <property type="project" value="UniProtKB-UniRule"/>
</dbReference>
<keyword evidence="6 16" id="KW-0028">Amino-acid biosynthesis</keyword>
<feature type="binding site" evidence="16">
    <location>
        <position position="300"/>
    </location>
    <ligand>
        <name>Mg(2+)</name>
        <dbReference type="ChEBI" id="CHEBI:18420"/>
        <label>2</label>
    </ligand>
</feature>
<comment type="subunit">
    <text evidence="16">Composed of two chains; the small (or glutamine) chain promotes the hydrolysis of glutamine to ammonia, which is used by the large (or ammonia) chain to synthesize carbamoyl phosphate. Tetramer of heterodimers (alpha,beta)4.</text>
</comment>
<dbReference type="SUPFAM" id="SSF52440">
    <property type="entry name" value="PreATP-grasp domain"/>
    <property type="match status" value="2"/>
</dbReference>
<dbReference type="NCBIfam" id="NF003671">
    <property type="entry name" value="PRK05294.1"/>
    <property type="match status" value="1"/>
</dbReference>
<evidence type="ECO:0000256" key="6">
    <source>
        <dbReference type="ARBA" id="ARBA00022605"/>
    </source>
</evidence>
<dbReference type="InterPro" id="IPR005483">
    <property type="entry name" value="CPSase_dom"/>
</dbReference>
<comment type="caution">
    <text evidence="18">The sequence shown here is derived from an EMBL/GenBank/DDBJ whole genome shotgun (WGS) entry which is preliminary data.</text>
</comment>
<feature type="binding site" evidence="16">
    <location>
        <position position="834"/>
    </location>
    <ligand>
        <name>Mg(2+)</name>
        <dbReference type="ChEBI" id="CHEBI:18420"/>
        <label>4</label>
    </ligand>
</feature>
<evidence type="ECO:0000256" key="14">
    <source>
        <dbReference type="ARBA" id="ARBA00047359"/>
    </source>
</evidence>
<feature type="region of interest" description="Allosteric domain" evidence="16">
    <location>
        <begin position="931"/>
        <end position="1041"/>
    </location>
</feature>
<feature type="binding site" evidence="16">
    <location>
        <position position="710"/>
    </location>
    <ligand>
        <name>ATP</name>
        <dbReference type="ChEBI" id="CHEBI:30616"/>
        <label>2</label>
    </ligand>
</feature>
<dbReference type="EMBL" id="AOTZ01000002">
    <property type="protein sequence ID" value="EZP78796.1"/>
    <property type="molecule type" value="Genomic_DNA"/>
</dbReference>
<dbReference type="PANTHER" id="PTHR11405:SF53">
    <property type="entry name" value="CARBAMOYL-PHOSPHATE SYNTHASE [AMMONIA], MITOCHONDRIAL"/>
    <property type="match status" value="1"/>
</dbReference>
<feature type="binding site" evidence="16">
    <location>
        <position position="820"/>
    </location>
    <ligand>
        <name>ATP</name>
        <dbReference type="ChEBI" id="CHEBI:30616"/>
        <label>2</label>
    </ligand>
</feature>
<feature type="binding site" evidence="16">
    <location>
        <position position="832"/>
    </location>
    <ligand>
        <name>Mg(2+)</name>
        <dbReference type="ChEBI" id="CHEBI:18420"/>
        <label>4</label>
    </ligand>
</feature>
<feature type="binding site" evidence="16">
    <location>
        <position position="300"/>
    </location>
    <ligand>
        <name>Mn(2+)</name>
        <dbReference type="ChEBI" id="CHEBI:29035"/>
        <label>2</label>
    </ligand>
</feature>
<feature type="binding site" evidence="16">
    <location>
        <position position="746"/>
    </location>
    <ligand>
        <name>ATP</name>
        <dbReference type="ChEBI" id="CHEBI:30616"/>
        <label>2</label>
    </ligand>
</feature>
<sequence length="1041" mass="115959">MPKDTSLQSILIIGSGPIVIGQAAEFDYSGTQACIALKEEGYRVILVNNNPATIMTDDVHADAVYFEPLTVDSVEAVIAKERPDGLLATFGGQTGLNLAFQLYEAGILEKYGVKLLGTPIEAIKRGEDREAFRALMYELGEPVPESEIITNIDEAVTFAEKIGFPIIIRPAYTLGGTGGGIAENMEQFVALVEKGLAESPITQCLIERSVAGFKEIEYEVMRDHTDTCITVCNMENVDPVGIHTGDSIVVAPSQTLTDEEYQMLRSSAIKIISALGIIGGCNIQFALDPFSKRYYLIEVNPRVSRSSALASKATGYPIARIAAKLAVGYTLAELLNPVTKTTYASFEPALDYVVVKFPRLPFDKFPLADRQLGTQMKATGEVMAIDRNMERAFQKAVYSLEGKNNGLYLPELAEKTEAELKQLLVNRDDRRFFAILELFRRGETIDTVYALTKIDRFFLHSFDQLIKLEKKAKETNLDEIDEATFRLLKEKGFSDAFLAEAWGVKEQDVREKRKQLGILPAYKMVDTCAAEFRSETDYYYSTYFGEDERKKSDKEKVLIIGAGPIRIGQGIEFDYSSVHSVYALQEEGYETVLMNNNPETVSTDFAVADRLYFEPLTLEDVLNVIEAEQINKVIVQFGGQTAINLVKGLEEANVPLLGVTYDVIDQLEDRDRFYQLLEELDIPHVPGMMANNETELLANAEKIGYPILLRPSYVIGGRGMFIVKDEQQLAALLAQGMIAYPLLIDAYLDGKEAEVDVVTDGNDILLPTIIEHVEKAGVHSGDSYAWLPAQTLTKEEQNNIIAYAEKIAKKLQFKGIMNIQYVLANGQVYVLEVNPRASRTVPIVSKATGIPLAQIATKLLLGKCLNDVVGEKQRRLANLPYIVLKYPVFSTYKLPGVDPLVGPEMKSTGEGISIAATKEEAATKAFYSYLGKKREAREIYINGEIDEPLREQIKEKQLIIVSGVPFSEWVKRKEALAFLDLQKDETSFEYRTIALSRQIMVFTEKETLALFLQAIGVNPFAVSSIQEWLEKKKQMEKAVIV</sequence>
<keyword evidence="8 16" id="KW-0677">Repeat</keyword>
<evidence type="ECO:0000256" key="8">
    <source>
        <dbReference type="ARBA" id="ARBA00022737"/>
    </source>
</evidence>
<comment type="domain">
    <text evidence="16">The large subunit is composed of 2 ATP-grasp domains that are involved in binding the 2 ATP molecules needed for carbamoyl phosphate synthesis. The N-terminal ATP-grasp domain (referred to as the carboxyphosphate synthetic component) catalyzes the ATP-dependent phosphorylation of hydrogencarbonate to carboxyphosphate and the subsequent nucleophilic attack by ammonia to form a carbamate intermediate. The C-terminal ATP-grasp domain (referred to as the carbamoyl phosphate synthetic component) then catalyzes the phosphorylation of carbamate with the second ATP to form the end product carbamoyl phosphate. The reactive and unstable enzyme intermediates are sequentially channeled from one active site to the next through the interior of the protein over a distance of at least 96 A.</text>
</comment>
<feature type="binding site" evidence="16">
    <location>
        <position position="779"/>
    </location>
    <ligand>
        <name>ATP</name>
        <dbReference type="ChEBI" id="CHEBI:30616"/>
        <label>2</label>
    </ligand>
</feature>
<dbReference type="NCBIfam" id="NF009455">
    <property type="entry name" value="PRK12815.1"/>
    <property type="match status" value="1"/>
</dbReference>
<dbReference type="NCBIfam" id="TIGR01369">
    <property type="entry name" value="CPSaseII_lrg"/>
    <property type="match status" value="1"/>
</dbReference>
<feature type="binding site" evidence="16">
    <location>
        <position position="129"/>
    </location>
    <ligand>
        <name>ATP</name>
        <dbReference type="ChEBI" id="CHEBI:30616"/>
        <label>1</label>
    </ligand>
</feature>
<comment type="catalytic activity">
    <reaction evidence="14 16">
        <text>hydrogencarbonate + NH4(+) + 2 ATP = carbamoyl phosphate + 2 ADP + phosphate + 2 H(+)</text>
        <dbReference type="Rhea" id="RHEA:18029"/>
        <dbReference type="ChEBI" id="CHEBI:15378"/>
        <dbReference type="ChEBI" id="CHEBI:17544"/>
        <dbReference type="ChEBI" id="CHEBI:28938"/>
        <dbReference type="ChEBI" id="CHEBI:30616"/>
        <dbReference type="ChEBI" id="CHEBI:43474"/>
        <dbReference type="ChEBI" id="CHEBI:58228"/>
        <dbReference type="ChEBI" id="CHEBI:456216"/>
        <dbReference type="EC" id="6.3.4.16"/>
    </reaction>
</comment>
<evidence type="ECO:0000256" key="16">
    <source>
        <dbReference type="HAMAP-Rule" id="MF_01210"/>
    </source>
</evidence>
<dbReference type="Pfam" id="PF25596">
    <property type="entry name" value="CPSase_L_D1"/>
    <property type="match status" value="2"/>
</dbReference>
<proteinExistence type="inferred from homology"/>
<dbReference type="InterPro" id="IPR036897">
    <property type="entry name" value="CarbamoylP_synth_lsu_oligo_sf"/>
</dbReference>
<dbReference type="InterPro" id="IPR006275">
    <property type="entry name" value="CPSase_lsu"/>
</dbReference>
<feature type="binding site" evidence="16">
    <location>
        <position position="298"/>
    </location>
    <ligand>
        <name>Mg(2+)</name>
        <dbReference type="ChEBI" id="CHEBI:18420"/>
        <label>1</label>
    </ligand>
</feature>
<comment type="cofactor">
    <cofactor evidence="1">
        <name>Mn(2+)</name>
        <dbReference type="ChEBI" id="CHEBI:29035"/>
    </cofactor>
</comment>
<comment type="pathway">
    <text evidence="16">Pyrimidine metabolism; UMP biosynthesis via de novo pathway; (S)-dihydroorotate from bicarbonate: step 1/3.</text>
</comment>
<dbReference type="InterPro" id="IPR016185">
    <property type="entry name" value="PreATP-grasp_dom_sf"/>
</dbReference>
<evidence type="ECO:0000256" key="9">
    <source>
        <dbReference type="ARBA" id="ARBA00022741"/>
    </source>
</evidence>
<evidence type="ECO:0000256" key="11">
    <source>
        <dbReference type="ARBA" id="ARBA00022842"/>
    </source>
</evidence>
<evidence type="ECO:0000256" key="5">
    <source>
        <dbReference type="ARBA" id="ARBA00022598"/>
    </source>
</evidence>
<keyword evidence="11" id="KW-0460">Magnesium</keyword>
<feature type="binding site" evidence="16">
    <location>
        <position position="298"/>
    </location>
    <ligand>
        <name>Mg(2+)</name>
        <dbReference type="ChEBI" id="CHEBI:18420"/>
        <label>2</label>
    </ligand>
</feature>
<accession>A0ABC9VIY3</accession>
<keyword evidence="13" id="KW-0464">Manganese</keyword>
<evidence type="ECO:0000256" key="3">
    <source>
        <dbReference type="ARBA" id="ARBA00009799"/>
    </source>
</evidence>
<dbReference type="InterPro" id="IPR058047">
    <property type="entry name" value="CPSase_preATP-grasp"/>
</dbReference>
<feature type="domain" description="ATP-grasp" evidence="17">
    <location>
        <begin position="133"/>
        <end position="327"/>
    </location>
</feature>
<keyword evidence="12 16" id="KW-0665">Pyrimidine biosynthesis</keyword>
<keyword evidence="19" id="KW-1185">Reference proteome</keyword>
<dbReference type="PANTHER" id="PTHR11405">
    <property type="entry name" value="CARBAMOYLTRANSFERASE FAMILY MEMBER"/>
    <property type="match status" value="1"/>
</dbReference>
<dbReference type="PROSITE" id="PS00867">
    <property type="entry name" value="CPSASE_2"/>
    <property type="match status" value="2"/>
</dbReference>
<dbReference type="FunFam" id="3.30.470.20:FF:000026">
    <property type="entry name" value="Carbamoyl-phosphate synthase large chain"/>
    <property type="match status" value="1"/>
</dbReference>
<evidence type="ECO:0000256" key="13">
    <source>
        <dbReference type="ARBA" id="ARBA00023211"/>
    </source>
</evidence>
<feature type="binding site" evidence="16">
    <location>
        <position position="778"/>
    </location>
    <ligand>
        <name>ATP</name>
        <dbReference type="ChEBI" id="CHEBI:30616"/>
        <label>2</label>
    </ligand>
</feature>
<feature type="binding site" evidence="16">
    <location>
        <position position="832"/>
    </location>
    <ligand>
        <name>Mn(2+)</name>
        <dbReference type="ChEBI" id="CHEBI:29035"/>
        <label>3</label>
    </ligand>
</feature>
<dbReference type="GO" id="GO:0006526">
    <property type="term" value="P:L-arginine biosynthetic process"/>
    <property type="evidence" value="ECO:0007669"/>
    <property type="project" value="UniProtKB-UniRule"/>
</dbReference>
<feature type="binding site" evidence="16">
    <location>
        <position position="832"/>
    </location>
    <ligand>
        <name>Mg(2+)</name>
        <dbReference type="ChEBI" id="CHEBI:18420"/>
        <label>3</label>
    </ligand>
</feature>
<feature type="binding site" evidence="16">
    <location>
        <position position="832"/>
    </location>
    <ligand>
        <name>ATP</name>
        <dbReference type="ChEBI" id="CHEBI:30616"/>
        <label>2</label>
    </ligand>
</feature>
<dbReference type="PROSITE" id="PS00866">
    <property type="entry name" value="CPSASE_1"/>
    <property type="match status" value="2"/>
</dbReference>
<feature type="binding site" evidence="16">
    <location>
        <position position="243"/>
    </location>
    <ligand>
        <name>ATP</name>
        <dbReference type="ChEBI" id="CHEBI:30616"/>
        <label>1</label>
    </ligand>
</feature>
<feature type="binding site" evidence="16">
    <location>
        <position position="820"/>
    </location>
    <ligand>
        <name>Mn(2+)</name>
        <dbReference type="ChEBI" id="CHEBI:29035"/>
        <label>3</label>
    </ligand>
</feature>
<feature type="binding site" evidence="16">
    <location>
        <position position="175"/>
    </location>
    <ligand>
        <name>ATP</name>
        <dbReference type="ChEBI" id="CHEBI:30616"/>
        <label>1</label>
    </ligand>
</feature>
<keyword evidence="9 16" id="KW-0547">Nucleotide-binding</keyword>
<dbReference type="GO" id="GO:0044205">
    <property type="term" value="P:'de novo' UMP biosynthetic process"/>
    <property type="evidence" value="ECO:0007669"/>
    <property type="project" value="UniProtKB-UniRule"/>
</dbReference>
<feature type="binding site" evidence="16">
    <location>
        <position position="752"/>
    </location>
    <ligand>
        <name>ATP</name>
        <dbReference type="ChEBI" id="CHEBI:30616"/>
        <label>2</label>
    </ligand>
</feature>
<feature type="binding site" evidence="16">
    <location>
        <position position="210"/>
    </location>
    <ligand>
        <name>ATP</name>
        <dbReference type="ChEBI" id="CHEBI:30616"/>
        <label>1</label>
    </ligand>
</feature>
<dbReference type="InterPro" id="IPR011761">
    <property type="entry name" value="ATP-grasp"/>
</dbReference>
<dbReference type="GO" id="GO:0046872">
    <property type="term" value="F:metal ion binding"/>
    <property type="evidence" value="ECO:0007669"/>
    <property type="project" value="UniProtKB-KW"/>
</dbReference>
<dbReference type="Gene3D" id="3.40.50.20">
    <property type="match status" value="2"/>
</dbReference>
<dbReference type="FunFam" id="1.10.1030.10:FF:000002">
    <property type="entry name" value="Carbamoyl-phosphate synthase large chain"/>
    <property type="match status" value="1"/>
</dbReference>
<evidence type="ECO:0000256" key="12">
    <source>
        <dbReference type="ARBA" id="ARBA00022975"/>
    </source>
</evidence>
<evidence type="ECO:0000256" key="1">
    <source>
        <dbReference type="ARBA" id="ARBA00001936"/>
    </source>
</evidence>
<dbReference type="SMART" id="SM01096">
    <property type="entry name" value="CPSase_L_D3"/>
    <property type="match status" value="1"/>
</dbReference>
<dbReference type="GO" id="GO:0004087">
    <property type="term" value="F:carbamoyl-phosphate synthase (ammonia) activity"/>
    <property type="evidence" value="ECO:0007669"/>
    <property type="project" value="UniProtKB-EC"/>
</dbReference>
<dbReference type="PROSITE" id="PS50975">
    <property type="entry name" value="ATP_GRASP"/>
    <property type="match status" value="2"/>
</dbReference>
<comment type="catalytic activity">
    <reaction evidence="15 16">
        <text>hydrogencarbonate + L-glutamine + 2 ATP + H2O = carbamoyl phosphate + L-glutamate + 2 ADP + phosphate + 2 H(+)</text>
        <dbReference type="Rhea" id="RHEA:18633"/>
        <dbReference type="ChEBI" id="CHEBI:15377"/>
        <dbReference type="ChEBI" id="CHEBI:15378"/>
        <dbReference type="ChEBI" id="CHEBI:17544"/>
        <dbReference type="ChEBI" id="CHEBI:29985"/>
        <dbReference type="ChEBI" id="CHEBI:30616"/>
        <dbReference type="ChEBI" id="CHEBI:43474"/>
        <dbReference type="ChEBI" id="CHEBI:58228"/>
        <dbReference type="ChEBI" id="CHEBI:58359"/>
        <dbReference type="ChEBI" id="CHEBI:456216"/>
        <dbReference type="EC" id="6.3.5.5"/>
    </reaction>
</comment>
<dbReference type="SUPFAM" id="SSF48108">
    <property type="entry name" value="Carbamoyl phosphate synthetase, large subunit connection domain"/>
    <property type="match status" value="1"/>
</dbReference>
<feature type="binding site" evidence="16">
    <location>
        <position position="176"/>
    </location>
    <ligand>
        <name>ATP</name>
        <dbReference type="ChEBI" id="CHEBI:30616"/>
        <label>1</label>
    </ligand>
</feature>
<feature type="binding site" evidence="16">
    <location>
        <position position="284"/>
    </location>
    <ligand>
        <name>ATP</name>
        <dbReference type="ChEBI" id="CHEBI:30616"/>
        <label>1</label>
    </ligand>
</feature>
<dbReference type="GO" id="GO:0005524">
    <property type="term" value="F:ATP binding"/>
    <property type="evidence" value="ECO:0007669"/>
    <property type="project" value="UniProtKB-UniRule"/>
</dbReference>
<feature type="binding site" evidence="16">
    <location>
        <position position="777"/>
    </location>
    <ligand>
        <name>ATP</name>
        <dbReference type="ChEBI" id="CHEBI:30616"/>
        <label>2</label>
    </ligand>
</feature>
<dbReference type="Gene3D" id="3.30.1490.20">
    <property type="entry name" value="ATP-grasp fold, A domain"/>
    <property type="match status" value="1"/>
</dbReference>
<feature type="domain" description="ATP-grasp" evidence="17">
    <location>
        <begin position="674"/>
        <end position="861"/>
    </location>
</feature>
<dbReference type="InterPro" id="IPR013815">
    <property type="entry name" value="ATP_grasp_subdomain_1"/>
</dbReference>
<feature type="region of interest" description="Carboxyphosphate synthetic domain" evidence="16">
    <location>
        <begin position="1"/>
        <end position="401"/>
    </location>
</feature>
<keyword evidence="5 16" id="KW-0436">Ligase</keyword>
<feature type="binding site" evidence="16">
    <location>
        <position position="834"/>
    </location>
    <ligand>
        <name>Mn(2+)</name>
        <dbReference type="ChEBI" id="CHEBI:29035"/>
        <label>4</label>
    </ligand>
</feature>